<dbReference type="InterPro" id="IPR050231">
    <property type="entry name" value="Iron_ascorbate_oxido_reductase"/>
</dbReference>
<keyword evidence="5" id="KW-1185">Reference proteome</keyword>
<dbReference type="InterPro" id="IPR026992">
    <property type="entry name" value="DIOX_N"/>
</dbReference>
<dbReference type="Pfam" id="PF14226">
    <property type="entry name" value="DIOX_N"/>
    <property type="match status" value="1"/>
</dbReference>
<evidence type="ECO:0000259" key="3">
    <source>
        <dbReference type="PROSITE" id="PS51471"/>
    </source>
</evidence>
<evidence type="ECO:0000256" key="1">
    <source>
        <dbReference type="ARBA" id="ARBA00008056"/>
    </source>
</evidence>
<dbReference type="Gene3D" id="2.60.120.330">
    <property type="entry name" value="B-lactam Antibiotic, Isopenicillin N Synthase, Chain"/>
    <property type="match status" value="1"/>
</dbReference>
<dbReference type="Proteomes" id="UP000800093">
    <property type="component" value="Unassembled WGS sequence"/>
</dbReference>
<keyword evidence="2" id="KW-0560">Oxidoreductase</keyword>
<dbReference type="EMBL" id="ML986769">
    <property type="protein sequence ID" value="KAF2258309.1"/>
    <property type="molecule type" value="Genomic_DNA"/>
</dbReference>
<accession>A0A9P4JW81</accession>
<evidence type="ECO:0000256" key="2">
    <source>
        <dbReference type="RuleBase" id="RU003682"/>
    </source>
</evidence>
<keyword evidence="2" id="KW-0479">Metal-binding</keyword>
<dbReference type="InterPro" id="IPR027443">
    <property type="entry name" value="IPNS-like_sf"/>
</dbReference>
<organism evidence="4 5">
    <name type="scientific">Lojkania enalia</name>
    <dbReference type="NCBI Taxonomy" id="147567"/>
    <lineage>
        <taxon>Eukaryota</taxon>
        <taxon>Fungi</taxon>
        <taxon>Dikarya</taxon>
        <taxon>Ascomycota</taxon>
        <taxon>Pezizomycotina</taxon>
        <taxon>Dothideomycetes</taxon>
        <taxon>Pleosporomycetidae</taxon>
        <taxon>Pleosporales</taxon>
        <taxon>Pleosporales incertae sedis</taxon>
        <taxon>Lojkania</taxon>
    </lineage>
</organism>
<dbReference type="GO" id="GO:0044283">
    <property type="term" value="P:small molecule biosynthetic process"/>
    <property type="evidence" value="ECO:0007669"/>
    <property type="project" value="UniProtKB-ARBA"/>
</dbReference>
<dbReference type="PANTHER" id="PTHR47990">
    <property type="entry name" value="2-OXOGLUTARATE (2OG) AND FE(II)-DEPENDENT OXYGENASE SUPERFAMILY PROTEIN-RELATED"/>
    <property type="match status" value="1"/>
</dbReference>
<comment type="similarity">
    <text evidence="1 2">Belongs to the iron/ascorbate-dependent oxidoreductase family.</text>
</comment>
<gene>
    <name evidence="4" type="ORF">CC78DRAFT_621922</name>
</gene>
<sequence length="324" mass="36249">MGSISEPILKLETIDLALLEASDPSERQRLVQACKNQGFLYLNLASNPQLVEDWGTVLNFMVEYFAKGTEEKMQDARGSDTYGYEPVATSTGAVEGLPDYYESLKASHDGLRWDHTKLAPTVAQHYDLFRRFTDSANKALQAILRELDLALGRSPSHSFQSFHSVEQPSLSTLAMFRYPMQDSVDVGVGHNKHTDLGTLTFLLCQSPGLQVLSNKPAGWQYVAPKAQCAIINVGDTLRFLSGNLLRSAVHRVMPVDKLQRDHRYSIAYFLRAENGTEFTDSIGRSVSAKAWHDEKFDVFRESHADQAKRAILTGGMEQNEVLLY</sequence>
<keyword evidence="2" id="KW-0408">Iron</keyword>
<dbReference type="OrthoDB" id="288590at2759"/>
<proteinExistence type="inferred from homology"/>
<dbReference type="GO" id="GO:0046872">
    <property type="term" value="F:metal ion binding"/>
    <property type="evidence" value="ECO:0007669"/>
    <property type="project" value="UniProtKB-KW"/>
</dbReference>
<reference evidence="5" key="1">
    <citation type="journal article" date="2020" name="Stud. Mycol.">
        <title>101 Dothideomycetes genomes: A test case for predicting lifestyles and emergence of pathogens.</title>
        <authorList>
            <person name="Haridas S."/>
            <person name="Albert R."/>
            <person name="Binder M."/>
            <person name="Bloem J."/>
            <person name="LaButti K."/>
            <person name="Salamov A."/>
            <person name="Andreopoulos B."/>
            <person name="Baker S."/>
            <person name="Barry K."/>
            <person name="Bills G."/>
            <person name="Bluhm B."/>
            <person name="Cannon C."/>
            <person name="Castanera R."/>
            <person name="Culley D."/>
            <person name="Daum C."/>
            <person name="Ezra D."/>
            <person name="Gonzalez J."/>
            <person name="Henrissat B."/>
            <person name="Kuo A."/>
            <person name="Liang C."/>
            <person name="Lipzen A."/>
            <person name="Lutzoni F."/>
            <person name="Magnuson J."/>
            <person name="Mondo S."/>
            <person name="Nolan M."/>
            <person name="Ohm R."/>
            <person name="Pangilinan J."/>
            <person name="Park H.-J."/>
            <person name="Ramirez L."/>
            <person name="Alfaro M."/>
            <person name="Sun H."/>
            <person name="Tritt A."/>
            <person name="Yoshinaga Y."/>
            <person name="Zwiers L.-H."/>
            <person name="Turgeon B."/>
            <person name="Goodwin S."/>
            <person name="Spatafora J."/>
            <person name="Crous P."/>
            <person name="Grigoriev I."/>
        </authorList>
    </citation>
    <scope>NUCLEOTIDE SEQUENCE [LARGE SCALE GENOMIC DNA]</scope>
    <source>
        <strain evidence="5">CBS 304.66</strain>
    </source>
</reference>
<dbReference type="SUPFAM" id="SSF51197">
    <property type="entry name" value="Clavaminate synthase-like"/>
    <property type="match status" value="1"/>
</dbReference>
<dbReference type="InterPro" id="IPR044861">
    <property type="entry name" value="IPNS-like_FE2OG_OXY"/>
</dbReference>
<dbReference type="Pfam" id="PF03171">
    <property type="entry name" value="2OG-FeII_Oxy"/>
    <property type="match status" value="1"/>
</dbReference>
<protein>
    <submittedName>
        <fullName evidence="4">2OG-Fe(II) oxygenase family oxidoreductase</fullName>
    </submittedName>
</protein>
<name>A0A9P4JW81_9PLEO</name>
<dbReference type="AlphaFoldDB" id="A0A9P4JW81"/>
<comment type="caution">
    <text evidence="4">The sequence shown here is derived from an EMBL/GenBank/DDBJ whole genome shotgun (WGS) entry which is preliminary data.</text>
</comment>
<evidence type="ECO:0000313" key="4">
    <source>
        <dbReference type="EMBL" id="KAF2258309.1"/>
    </source>
</evidence>
<evidence type="ECO:0000313" key="5">
    <source>
        <dbReference type="Proteomes" id="UP000800093"/>
    </source>
</evidence>
<dbReference type="GO" id="GO:0016491">
    <property type="term" value="F:oxidoreductase activity"/>
    <property type="evidence" value="ECO:0007669"/>
    <property type="project" value="UniProtKB-KW"/>
</dbReference>
<dbReference type="PROSITE" id="PS51471">
    <property type="entry name" value="FE2OG_OXY"/>
    <property type="match status" value="1"/>
</dbReference>
<dbReference type="InterPro" id="IPR005123">
    <property type="entry name" value="Oxoglu/Fe-dep_dioxygenase_dom"/>
</dbReference>
<feature type="domain" description="Fe2OG dioxygenase" evidence="3">
    <location>
        <begin position="168"/>
        <end position="272"/>
    </location>
</feature>